<evidence type="ECO:0000313" key="1">
    <source>
        <dbReference type="EMBL" id="KAJ8979836.1"/>
    </source>
</evidence>
<evidence type="ECO:0000313" key="2">
    <source>
        <dbReference type="Proteomes" id="UP001162164"/>
    </source>
</evidence>
<proteinExistence type="predicted"/>
<name>A0ABQ9JNK5_9CUCU</name>
<dbReference type="Proteomes" id="UP001162164">
    <property type="component" value="Unassembled WGS sequence"/>
</dbReference>
<sequence length="75" mass="8035">MASAKKTKRKRCAPSKPIYLSRTYNIVFTMVGRPSGIAGYSKHSPEVTSISSSPLCSRSVGSQIPTAFSSGTPRK</sequence>
<organism evidence="1 2">
    <name type="scientific">Molorchus minor</name>
    <dbReference type="NCBI Taxonomy" id="1323400"/>
    <lineage>
        <taxon>Eukaryota</taxon>
        <taxon>Metazoa</taxon>
        <taxon>Ecdysozoa</taxon>
        <taxon>Arthropoda</taxon>
        <taxon>Hexapoda</taxon>
        <taxon>Insecta</taxon>
        <taxon>Pterygota</taxon>
        <taxon>Neoptera</taxon>
        <taxon>Endopterygota</taxon>
        <taxon>Coleoptera</taxon>
        <taxon>Polyphaga</taxon>
        <taxon>Cucujiformia</taxon>
        <taxon>Chrysomeloidea</taxon>
        <taxon>Cerambycidae</taxon>
        <taxon>Lamiinae</taxon>
        <taxon>Monochamini</taxon>
        <taxon>Molorchus</taxon>
    </lineage>
</organism>
<keyword evidence="2" id="KW-1185">Reference proteome</keyword>
<comment type="caution">
    <text evidence="1">The sequence shown here is derived from an EMBL/GenBank/DDBJ whole genome shotgun (WGS) entry which is preliminary data.</text>
</comment>
<dbReference type="EMBL" id="JAPWTJ010000310">
    <property type="protein sequence ID" value="KAJ8979836.1"/>
    <property type="molecule type" value="Genomic_DNA"/>
</dbReference>
<accession>A0ABQ9JNK5</accession>
<gene>
    <name evidence="1" type="ORF">NQ317_009595</name>
</gene>
<reference evidence="1" key="1">
    <citation type="journal article" date="2023" name="Insect Mol. Biol.">
        <title>Genome sequencing provides insights into the evolution of gene families encoding plant cell wall-degrading enzymes in longhorned beetles.</title>
        <authorList>
            <person name="Shin N.R."/>
            <person name="Okamura Y."/>
            <person name="Kirsch R."/>
            <person name="Pauchet Y."/>
        </authorList>
    </citation>
    <scope>NUCLEOTIDE SEQUENCE</scope>
    <source>
        <strain evidence="1">MMC_N1</strain>
    </source>
</reference>
<protein>
    <submittedName>
        <fullName evidence="1">Uncharacterized protein</fullName>
    </submittedName>
</protein>